<evidence type="ECO:0000313" key="3">
    <source>
        <dbReference type="Proteomes" id="UP000035740"/>
    </source>
</evidence>
<accession>A0A0J8E0E9</accession>
<evidence type="ECO:0000259" key="1">
    <source>
        <dbReference type="PROSITE" id="PS50181"/>
    </source>
</evidence>
<dbReference type="eggNOG" id="ENOG502QVMN">
    <property type="taxonomic scope" value="Eukaryota"/>
</dbReference>
<dbReference type="Proteomes" id="UP000035740">
    <property type="component" value="Unassembled WGS sequence"/>
</dbReference>
<dbReference type="PANTHER" id="PTHR31672:SF13">
    <property type="entry name" value="F-BOX PROTEIN CPR30-LIKE"/>
    <property type="match status" value="1"/>
</dbReference>
<dbReference type="InterPro" id="IPR013187">
    <property type="entry name" value="F-box-assoc_dom_typ3"/>
</dbReference>
<dbReference type="InterPro" id="IPR050796">
    <property type="entry name" value="SCF_F-box_component"/>
</dbReference>
<name>A0A0J8E0E9_BETVV</name>
<dbReference type="CDD" id="cd22157">
    <property type="entry name" value="F-box_AtFBW1-like"/>
    <property type="match status" value="1"/>
</dbReference>
<dbReference type="Pfam" id="PF08268">
    <property type="entry name" value="FBA_3"/>
    <property type="match status" value="3"/>
</dbReference>
<protein>
    <recommendedName>
        <fullName evidence="1">F-box domain-containing protein</fullName>
    </recommendedName>
</protein>
<feature type="domain" description="F-box" evidence="1">
    <location>
        <begin position="385"/>
        <end position="430"/>
    </location>
</feature>
<gene>
    <name evidence="2" type="ORF">BVRB_8g201710</name>
</gene>
<dbReference type="EMBL" id="KQ090369">
    <property type="protein sequence ID" value="KMS96565.1"/>
    <property type="molecule type" value="Genomic_DNA"/>
</dbReference>
<dbReference type="InterPro" id="IPR001810">
    <property type="entry name" value="F-box_dom"/>
</dbReference>
<dbReference type="NCBIfam" id="TIGR01640">
    <property type="entry name" value="F_box_assoc_1"/>
    <property type="match status" value="3"/>
</dbReference>
<dbReference type="InterPro" id="IPR011043">
    <property type="entry name" value="Gal_Oxase/kelch_b-propeller"/>
</dbReference>
<sequence length="1123" mass="129374">MAYLLPPPLIAEILSRLPVKSLARFRCVSKPWKTIIDGPNFIKLHLKNSLENTTNFTIILRYSKLYFVDFPTLKRVTEITHPLKCDHYGTEVVGSCNGLICLSNGEESGLDGTIIYNPATKKHRVLPVSPIEYPEDEFLPYAERLVYGFGYDHFHDDYKLVRIIQFYGSDPDNYDDSEVKVYSLKANSWKRVKNFPREYFITYKRAWGVHVNGCLHWMVTKNPESNGSRFIVAFDLGSERCKVVPKPRELCGECPTNVEVLQGRLGLLCNYYSIRTDFWTMEQYGVESSWTKLYSIEQRTILGVFEYVRPIACSKDGSCVLLHKDMNSMFWFDLRTQRAKRVNIRGMPKSFEAMMLVESLVPLDGSKKKKNKPKKKRIEHSEQADSRIATLPLLLLQDIFSRLPADTLLKLTYVCKPWNHIVHDPEFAKMHLKFSGRSNDNLYFILREHGLHVIKFNLLNKAVEIKHPLVCPEGWTDILGSCNGLLCLYNQDKDLAIWNPLTGRCHKLPITNFQSPKDFDGFYHFIHGFGFDPKSDDYKVVRVLQFYWYYLPSHGCLYNEFSDSEDDTFAGSEVQVYSLKTKSWRRIECFPFILCYPCSGVLANGALHWVARKRHNVDSTSYIILAFDLRSEKCRVVPQPNYDDINFHMSLFLLGGSLCILCHYPRHGVDIWVMKNYELQSWCRLISITQPKPIEFFEYIKPLALSKNGSEVLLELDYSKLVWYNLKKKTLRHVNINGLPKSFGTELFSISLLDPGNLIPREKKQSHHNGPEVTRLQLQVTRNCTSSSLLILRGEKLLSLEFQRLDKVVEIDYQSFSFKGSPDIVGSSNGFVCLYKDREFVLWNPWTSKYDRLPNCQLNASGSSHYCSIHGFGYDPDKNDYKVVTILEHHKSLRVGSVHSEVQVYSMKNKSWGKIQKFPYVVCYPSSGVLASGGLHWLARPNPELYSSSNLLIAFDLGSEKCRVVTQPNYVDTDFQMSLGLLSGCLCLLCHYPKQNVDFWVMTDYGTESWTKLFSISQKLIKQFEYLKPLGYSDDGTEVLLEQDNERLLWYNLVRKTVRYLNVHGLPKSFETVMSSASVADAGNLPKTYHEIHEQAPNTSQNSRDNLRGDLDGFLAKGFKLKL</sequence>
<keyword evidence="3" id="KW-1185">Reference proteome</keyword>
<dbReference type="OrthoDB" id="1688356at2759"/>
<evidence type="ECO:0000313" key="2">
    <source>
        <dbReference type="EMBL" id="KMS96565.1"/>
    </source>
</evidence>
<dbReference type="SUPFAM" id="SSF81383">
    <property type="entry name" value="F-box domain"/>
    <property type="match status" value="2"/>
</dbReference>
<dbReference type="InterPro" id="IPR036047">
    <property type="entry name" value="F-box-like_dom_sf"/>
</dbReference>
<dbReference type="Pfam" id="PF00646">
    <property type="entry name" value="F-box"/>
    <property type="match status" value="1"/>
</dbReference>
<dbReference type="KEGG" id="bvg:104883035"/>
<dbReference type="SUPFAM" id="SSF50965">
    <property type="entry name" value="Galactose oxidase, central domain"/>
    <property type="match status" value="1"/>
</dbReference>
<dbReference type="Pfam" id="PF12937">
    <property type="entry name" value="F-box-like"/>
    <property type="match status" value="1"/>
</dbReference>
<dbReference type="Gene3D" id="1.20.1280.50">
    <property type="match status" value="2"/>
</dbReference>
<dbReference type="PROSITE" id="PS50181">
    <property type="entry name" value="FBOX"/>
    <property type="match status" value="2"/>
</dbReference>
<dbReference type="SMART" id="SM00256">
    <property type="entry name" value="FBOX"/>
    <property type="match status" value="2"/>
</dbReference>
<dbReference type="InterPro" id="IPR017451">
    <property type="entry name" value="F-box-assoc_interact_dom"/>
</dbReference>
<feature type="domain" description="F-box" evidence="1">
    <location>
        <begin position="1"/>
        <end position="44"/>
    </location>
</feature>
<organism evidence="2 3">
    <name type="scientific">Beta vulgaris subsp. vulgaris</name>
    <name type="common">Beet</name>
    <dbReference type="NCBI Taxonomy" id="3555"/>
    <lineage>
        <taxon>Eukaryota</taxon>
        <taxon>Viridiplantae</taxon>
        <taxon>Streptophyta</taxon>
        <taxon>Embryophyta</taxon>
        <taxon>Tracheophyta</taxon>
        <taxon>Spermatophyta</taxon>
        <taxon>Magnoliopsida</taxon>
        <taxon>eudicotyledons</taxon>
        <taxon>Gunneridae</taxon>
        <taxon>Pentapetalae</taxon>
        <taxon>Caryophyllales</taxon>
        <taxon>Chenopodiaceae</taxon>
        <taxon>Betoideae</taxon>
        <taxon>Beta</taxon>
    </lineage>
</organism>
<dbReference type="OMA" id="YKVVFWY"/>
<dbReference type="AlphaFoldDB" id="A0A0J8E0E9"/>
<dbReference type="Gramene" id="KMS96565">
    <property type="protein sequence ID" value="KMS96565"/>
    <property type="gene ID" value="BVRB_8g201710"/>
</dbReference>
<proteinExistence type="predicted"/>
<dbReference type="PANTHER" id="PTHR31672">
    <property type="entry name" value="BNACNNG10540D PROTEIN"/>
    <property type="match status" value="1"/>
</dbReference>
<dbReference type="SUPFAM" id="SSF82171">
    <property type="entry name" value="DPP6 N-terminal domain-like"/>
    <property type="match status" value="1"/>
</dbReference>
<reference evidence="2 3" key="1">
    <citation type="journal article" date="2014" name="Nature">
        <title>The genome of the recently domesticated crop plant sugar beet (Beta vulgaris).</title>
        <authorList>
            <person name="Dohm J.C."/>
            <person name="Minoche A.E."/>
            <person name="Holtgrawe D."/>
            <person name="Capella-Gutierrez S."/>
            <person name="Zakrzewski F."/>
            <person name="Tafer H."/>
            <person name="Rupp O."/>
            <person name="Sorensen T.R."/>
            <person name="Stracke R."/>
            <person name="Reinhardt R."/>
            <person name="Goesmann A."/>
            <person name="Kraft T."/>
            <person name="Schulz B."/>
            <person name="Stadler P.F."/>
            <person name="Schmidt T."/>
            <person name="Gabaldon T."/>
            <person name="Lehrach H."/>
            <person name="Weisshaar B."/>
            <person name="Himmelbauer H."/>
        </authorList>
    </citation>
    <scope>NUCLEOTIDE SEQUENCE [LARGE SCALE GENOMIC DNA]</scope>
    <source>
        <tissue evidence="2">Taproot</tissue>
    </source>
</reference>